<dbReference type="Proteomes" id="UP000007392">
    <property type="component" value="Chromosome"/>
</dbReference>
<dbReference type="KEGG" id="pmw:B2K_38770"/>
<name>R9UMX5_9BACL</name>
<evidence type="ECO:0000313" key="2">
    <source>
        <dbReference type="Proteomes" id="UP000007392"/>
    </source>
</evidence>
<proteinExistence type="predicted"/>
<reference evidence="1 2" key="1">
    <citation type="submission" date="2013-06" db="EMBL/GenBank/DDBJ databases">
        <title>Complete genome sequence of Paenibacillus mucilaginosus K02.</title>
        <authorList>
            <person name="Xiao B."/>
            <person name="Sun L."/>
            <person name="Xiao L."/>
            <person name="Lian B."/>
        </authorList>
    </citation>
    <scope>NUCLEOTIDE SEQUENCE [LARGE SCALE GENOMIC DNA]</scope>
    <source>
        <strain evidence="1 2">K02</strain>
    </source>
</reference>
<protein>
    <submittedName>
        <fullName evidence="1">Uncharacterized protein</fullName>
    </submittedName>
</protein>
<dbReference type="HOGENOM" id="CLU_214804_0_0_9"/>
<dbReference type="RefSeq" id="WP_016362387.1">
    <property type="nucleotide sequence ID" value="NC_017672.3"/>
</dbReference>
<gene>
    <name evidence="1" type="ORF">B2K_38770</name>
</gene>
<dbReference type="AlphaFoldDB" id="R9UMX5"/>
<evidence type="ECO:0000313" key="1">
    <source>
        <dbReference type="EMBL" id="AGN70603.1"/>
    </source>
</evidence>
<accession>R9UMX5</accession>
<dbReference type="EMBL" id="CP003422">
    <property type="protein sequence ID" value="AGN70603.1"/>
    <property type="molecule type" value="Genomic_DNA"/>
</dbReference>
<organism evidence="1 2">
    <name type="scientific">Paenibacillus mucilaginosus K02</name>
    <dbReference type="NCBI Taxonomy" id="997761"/>
    <lineage>
        <taxon>Bacteria</taxon>
        <taxon>Bacillati</taxon>
        <taxon>Bacillota</taxon>
        <taxon>Bacilli</taxon>
        <taxon>Bacillales</taxon>
        <taxon>Paenibacillaceae</taxon>
        <taxon>Paenibacillus</taxon>
    </lineage>
</organism>
<sequence length="40" mass="4803">MDSGWTLESIDNMDIIHYFELLAYRVKPKEAPMVYIDHIF</sequence>